<gene>
    <name evidence="1" type="ORF">CVLEPA_LOCUS16215</name>
</gene>
<organism evidence="1 2">
    <name type="scientific">Clavelina lepadiformis</name>
    <name type="common">Light-bulb sea squirt</name>
    <name type="synonym">Ascidia lepadiformis</name>
    <dbReference type="NCBI Taxonomy" id="159417"/>
    <lineage>
        <taxon>Eukaryota</taxon>
        <taxon>Metazoa</taxon>
        <taxon>Chordata</taxon>
        <taxon>Tunicata</taxon>
        <taxon>Ascidiacea</taxon>
        <taxon>Aplousobranchia</taxon>
        <taxon>Clavelinidae</taxon>
        <taxon>Clavelina</taxon>
    </lineage>
</organism>
<protein>
    <submittedName>
        <fullName evidence="1">Uncharacterized protein</fullName>
    </submittedName>
</protein>
<accession>A0ABP0FZN1</accession>
<dbReference type="Proteomes" id="UP001642483">
    <property type="component" value="Unassembled WGS sequence"/>
</dbReference>
<name>A0ABP0FZN1_CLALP</name>
<proteinExistence type="predicted"/>
<comment type="caution">
    <text evidence="1">The sequence shown here is derived from an EMBL/GenBank/DDBJ whole genome shotgun (WGS) entry which is preliminary data.</text>
</comment>
<keyword evidence="2" id="KW-1185">Reference proteome</keyword>
<dbReference type="EMBL" id="CAWYQH010000098">
    <property type="protein sequence ID" value="CAK8685056.1"/>
    <property type="molecule type" value="Genomic_DNA"/>
</dbReference>
<evidence type="ECO:0000313" key="1">
    <source>
        <dbReference type="EMBL" id="CAK8685056.1"/>
    </source>
</evidence>
<sequence>MRDEESINLGGVQRRDGLKIRRVVGFRIPLKLMGLGSQNLRWLRCHGLQFLWSWFGFDPVWGVPCSIVTRGFAGGLVRSVGAGDDREV</sequence>
<evidence type="ECO:0000313" key="2">
    <source>
        <dbReference type="Proteomes" id="UP001642483"/>
    </source>
</evidence>
<reference evidence="1 2" key="1">
    <citation type="submission" date="2024-02" db="EMBL/GenBank/DDBJ databases">
        <authorList>
            <person name="Daric V."/>
            <person name="Darras S."/>
        </authorList>
    </citation>
    <scope>NUCLEOTIDE SEQUENCE [LARGE SCALE GENOMIC DNA]</scope>
</reference>